<feature type="chain" id="PRO_5047041911" description="Sulfhydryl oxidase" evidence="11">
    <location>
        <begin position="16"/>
        <end position="639"/>
    </location>
</feature>
<dbReference type="InterPro" id="IPR013766">
    <property type="entry name" value="Thioredoxin_domain"/>
</dbReference>
<keyword evidence="7" id="KW-1015">Disulfide bond</keyword>
<evidence type="ECO:0000256" key="7">
    <source>
        <dbReference type="ARBA" id="ARBA00023157"/>
    </source>
</evidence>
<dbReference type="Pfam" id="PF04777">
    <property type="entry name" value="Evr1_Alr"/>
    <property type="match status" value="1"/>
</dbReference>
<evidence type="ECO:0000256" key="9">
    <source>
        <dbReference type="ARBA" id="ARBA00048864"/>
    </source>
</evidence>
<comment type="similarity">
    <text evidence="2">Belongs to the quiescin-sulfhydryl oxidase (QSOX) family.</text>
</comment>
<keyword evidence="3 10" id="KW-0285">Flavoprotein</keyword>
<evidence type="ECO:0000256" key="1">
    <source>
        <dbReference type="ARBA" id="ARBA00001974"/>
    </source>
</evidence>
<keyword evidence="10" id="KW-0812">Transmembrane</keyword>
<keyword evidence="5 10" id="KW-0274">FAD</keyword>
<dbReference type="PANTHER" id="PTHR22897:SF8">
    <property type="entry name" value="SULFHYDRYL OXIDASE"/>
    <property type="match status" value="1"/>
</dbReference>
<proteinExistence type="inferred from homology"/>
<dbReference type="InterPro" id="IPR036249">
    <property type="entry name" value="Thioredoxin-like_sf"/>
</dbReference>
<organism evidence="14 15">
    <name type="scientific">Nesidiocoris tenuis</name>
    <dbReference type="NCBI Taxonomy" id="355587"/>
    <lineage>
        <taxon>Eukaryota</taxon>
        <taxon>Metazoa</taxon>
        <taxon>Ecdysozoa</taxon>
        <taxon>Arthropoda</taxon>
        <taxon>Hexapoda</taxon>
        <taxon>Insecta</taxon>
        <taxon>Pterygota</taxon>
        <taxon>Neoptera</taxon>
        <taxon>Paraneoptera</taxon>
        <taxon>Hemiptera</taxon>
        <taxon>Heteroptera</taxon>
        <taxon>Panheteroptera</taxon>
        <taxon>Cimicomorpha</taxon>
        <taxon>Miridae</taxon>
        <taxon>Dicyphina</taxon>
        <taxon>Nesidiocoris</taxon>
    </lineage>
</organism>
<evidence type="ECO:0000256" key="10">
    <source>
        <dbReference type="RuleBase" id="RU371123"/>
    </source>
</evidence>
<feature type="transmembrane region" description="Helical" evidence="10">
    <location>
        <begin position="605"/>
        <end position="623"/>
    </location>
</feature>
<name>A0ABN7BDU1_9HEMI</name>
<dbReference type="EC" id="1.8.3.2" evidence="10"/>
<dbReference type="EMBL" id="AP028922">
    <property type="protein sequence ID" value="BET02429.1"/>
    <property type="molecule type" value="Genomic_DNA"/>
</dbReference>
<dbReference type="InterPro" id="IPR042568">
    <property type="entry name" value="QSOX_FAD-bd_sf"/>
</dbReference>
<comment type="catalytic activity">
    <reaction evidence="9 10">
        <text>2 R'C(R)SH + O2 = R'C(R)S-S(R)CR' + H2O2</text>
        <dbReference type="Rhea" id="RHEA:17357"/>
        <dbReference type="ChEBI" id="CHEBI:15379"/>
        <dbReference type="ChEBI" id="CHEBI:16240"/>
        <dbReference type="ChEBI" id="CHEBI:16520"/>
        <dbReference type="ChEBI" id="CHEBI:17412"/>
        <dbReference type="EC" id="1.8.3.2"/>
    </reaction>
</comment>
<dbReference type="InterPro" id="IPR040986">
    <property type="entry name" value="QSOX_FAD-bd_dom"/>
</dbReference>
<keyword evidence="15" id="KW-1185">Reference proteome</keyword>
<evidence type="ECO:0000313" key="15">
    <source>
        <dbReference type="Proteomes" id="UP001307889"/>
    </source>
</evidence>
<evidence type="ECO:0000259" key="13">
    <source>
        <dbReference type="PROSITE" id="PS51352"/>
    </source>
</evidence>
<keyword evidence="10" id="KW-0472">Membrane</keyword>
<feature type="domain" description="ERV/ALR sulfhydryl oxidase" evidence="12">
    <location>
        <begin position="411"/>
        <end position="511"/>
    </location>
</feature>
<dbReference type="InterPro" id="IPR036774">
    <property type="entry name" value="ERV/ALR_sulphydryl_oxid_sf"/>
</dbReference>
<dbReference type="SUPFAM" id="SSF69000">
    <property type="entry name" value="FAD-dependent thiol oxidase"/>
    <property type="match status" value="1"/>
</dbReference>
<dbReference type="InterPro" id="IPR039798">
    <property type="entry name" value="Sulfhydryl_oxidase"/>
</dbReference>
<feature type="domain" description="Thioredoxin" evidence="13">
    <location>
        <begin position="4"/>
        <end position="158"/>
    </location>
</feature>
<dbReference type="InterPro" id="IPR017937">
    <property type="entry name" value="Thioredoxin_CS"/>
</dbReference>
<dbReference type="Pfam" id="PF00085">
    <property type="entry name" value="Thioredoxin"/>
    <property type="match status" value="1"/>
</dbReference>
<gene>
    <name evidence="14" type="ORF">NTJ_15247</name>
</gene>
<keyword evidence="10" id="KW-1133">Transmembrane helix</keyword>
<comment type="cofactor">
    <cofactor evidence="1 10">
        <name>FAD</name>
        <dbReference type="ChEBI" id="CHEBI:57692"/>
    </cofactor>
</comment>
<evidence type="ECO:0000256" key="3">
    <source>
        <dbReference type="ARBA" id="ARBA00022630"/>
    </source>
</evidence>
<reference evidence="14 15" key="1">
    <citation type="submission" date="2023-09" db="EMBL/GenBank/DDBJ databases">
        <title>Nesidiocoris tenuis whole genome shotgun sequence.</title>
        <authorList>
            <person name="Shibata T."/>
            <person name="Shimoda M."/>
            <person name="Kobayashi T."/>
            <person name="Uehara T."/>
        </authorList>
    </citation>
    <scope>NUCLEOTIDE SEQUENCE [LARGE SCALE GENOMIC DNA]</scope>
    <source>
        <strain evidence="14 15">Japan</strain>
    </source>
</reference>
<dbReference type="Proteomes" id="UP001307889">
    <property type="component" value="Chromosome 14"/>
</dbReference>
<evidence type="ECO:0000256" key="6">
    <source>
        <dbReference type="ARBA" id="ARBA00023002"/>
    </source>
</evidence>
<dbReference type="InterPro" id="IPR017905">
    <property type="entry name" value="ERV/ALR_sulphydryl_oxidase"/>
</dbReference>
<keyword evidence="4 11" id="KW-0732">Signal</keyword>
<dbReference type="Gene3D" id="3.40.30.10">
    <property type="entry name" value="Glutaredoxin"/>
    <property type="match status" value="1"/>
</dbReference>
<dbReference type="Pfam" id="PF18371">
    <property type="entry name" value="FAD_SOX"/>
    <property type="match status" value="1"/>
</dbReference>
<evidence type="ECO:0000313" key="14">
    <source>
        <dbReference type="EMBL" id="BET02429.1"/>
    </source>
</evidence>
<evidence type="ECO:0000256" key="11">
    <source>
        <dbReference type="SAM" id="SignalP"/>
    </source>
</evidence>
<evidence type="ECO:0000256" key="5">
    <source>
        <dbReference type="ARBA" id="ARBA00022827"/>
    </source>
</evidence>
<dbReference type="PROSITE" id="PS51324">
    <property type="entry name" value="ERV_ALR"/>
    <property type="match status" value="1"/>
</dbReference>
<protein>
    <recommendedName>
        <fullName evidence="10">Sulfhydryl oxidase</fullName>
        <ecNumber evidence="10">1.8.3.2</ecNumber>
    </recommendedName>
</protein>
<keyword evidence="6 10" id="KW-0560">Oxidoreductase</keyword>
<evidence type="ECO:0000256" key="8">
    <source>
        <dbReference type="ARBA" id="ARBA00023180"/>
    </source>
</evidence>
<dbReference type="PANTHER" id="PTHR22897">
    <property type="entry name" value="QUIESCIN Q6-RELATED SULFHYDRYL OXIDASE"/>
    <property type="match status" value="1"/>
</dbReference>
<evidence type="ECO:0000259" key="12">
    <source>
        <dbReference type="PROSITE" id="PS51324"/>
    </source>
</evidence>
<keyword evidence="8" id="KW-0325">Glycoprotein</keyword>
<dbReference type="PROSITE" id="PS51352">
    <property type="entry name" value="THIOREDOXIN_2"/>
    <property type="match status" value="1"/>
</dbReference>
<evidence type="ECO:0000256" key="2">
    <source>
        <dbReference type="ARBA" id="ARBA00006041"/>
    </source>
</evidence>
<dbReference type="Gene3D" id="1.20.120.1960">
    <property type="entry name" value="QSOX sulfhydryl oxidase domain"/>
    <property type="match status" value="1"/>
</dbReference>
<accession>A0ABN7BDU1</accession>
<dbReference type="PROSITE" id="PS00194">
    <property type="entry name" value="THIOREDOXIN_1"/>
    <property type="match status" value="1"/>
</dbReference>
<dbReference type="SUPFAM" id="SSF52833">
    <property type="entry name" value="Thioredoxin-like"/>
    <property type="match status" value="1"/>
</dbReference>
<evidence type="ECO:0000256" key="4">
    <source>
        <dbReference type="ARBA" id="ARBA00022729"/>
    </source>
</evidence>
<sequence>MRLFLLLLLAPSALSADVNDPMDPDVLAFMTAISMGRGLYSNFHDIVLLNGTNFDATVKNKEHSWIIEFYNSWCGHCLRFTTTYKRFAVDIKGWNDIVKIGAVDCSNELNTPLCRVYEILSYPTLKYFPPNFKPEFFGVDVFKRKIDDLREAVVSNLKNRPDLPQLQPFAGSRQDLAKNTGQIVILVVECNAVAGPQLVLDFHKTAGATVVPASCNASQILGELNLPADRPAIYLISKTGPPKTLVQGAFSRNEALEALHANLQPLGIESPLPYNLTLVKNLSIDINSAFAMAQLGPQWKEKVLSRKLTDQVFQVDIEGALRHTLNVEIPSHKHINGSMFETVKNYLALLYDYFPIGENGKNFIQCAQHKLAEKGDSVLGVQFADDVTLCQNRYFPVYLDPHGGWLGCQGSLPAFRGFPCSMWTMFHTLTVQAYNKGTGDPQQVLKVMASYIGTFFGCTDCANHFTGMAKHLSEEVTSHRDSILWLWKAHNKVNKRLHGDQTEDPYFPKVQFPPATVCPKCTLPNGIHDEEQTVEFLRRMYTNISYIVASDVKPPPASTPSDVAQDAAIAAKLVRHEIVADEDDSRTHAVKILWDFSLFDVSLCVVLYVFSMAIIVLVCIKFLRNRRSYRKKPYYSDVF</sequence>
<dbReference type="Gene3D" id="1.20.120.310">
    <property type="entry name" value="ERV/ALR sulfhydryl oxidase domain"/>
    <property type="match status" value="1"/>
</dbReference>
<feature type="signal peptide" evidence="11">
    <location>
        <begin position="1"/>
        <end position="15"/>
    </location>
</feature>